<dbReference type="Proteomes" id="UP001479436">
    <property type="component" value="Unassembled WGS sequence"/>
</dbReference>
<keyword evidence="1" id="KW-0732">Signal</keyword>
<comment type="caution">
    <text evidence="2">The sequence shown here is derived from an EMBL/GenBank/DDBJ whole genome shotgun (WGS) entry which is preliminary data.</text>
</comment>
<evidence type="ECO:0000256" key="1">
    <source>
        <dbReference type="SAM" id="SignalP"/>
    </source>
</evidence>
<feature type="signal peptide" evidence="1">
    <location>
        <begin position="1"/>
        <end position="18"/>
    </location>
</feature>
<protein>
    <submittedName>
        <fullName evidence="2">Uncharacterized protein</fullName>
    </submittedName>
</protein>
<name>A0ABR2W6Q1_9FUNG</name>
<sequence length="148" mass="16223">MKSFFACVLAALAAQVSATPLPASECGDWMLFALEKNSEQLTTFAPNDNVTLTWSTQNSKVEYIREVGLFSAKSNEFLHAQYMSFPGANATDGQLSFDLSVPLCLQRDDVYYLGVYASTPGEDSNCFSQTPLFKLSADLEGNYTVCNL</sequence>
<evidence type="ECO:0000313" key="3">
    <source>
        <dbReference type="Proteomes" id="UP001479436"/>
    </source>
</evidence>
<reference evidence="2 3" key="1">
    <citation type="submission" date="2023-04" db="EMBL/GenBank/DDBJ databases">
        <title>Genome of Basidiobolus ranarum AG-B5.</title>
        <authorList>
            <person name="Stajich J.E."/>
            <person name="Carter-House D."/>
            <person name="Gryganskyi A."/>
        </authorList>
    </citation>
    <scope>NUCLEOTIDE SEQUENCE [LARGE SCALE GENOMIC DNA]</scope>
    <source>
        <strain evidence="2 3">AG-B5</strain>
    </source>
</reference>
<dbReference type="EMBL" id="JASJQH010006977">
    <property type="protein sequence ID" value="KAK9721547.1"/>
    <property type="molecule type" value="Genomic_DNA"/>
</dbReference>
<feature type="chain" id="PRO_5047089860" evidence="1">
    <location>
        <begin position="19"/>
        <end position="148"/>
    </location>
</feature>
<evidence type="ECO:0000313" key="2">
    <source>
        <dbReference type="EMBL" id="KAK9721547.1"/>
    </source>
</evidence>
<accession>A0ABR2W6Q1</accession>
<proteinExistence type="predicted"/>
<organism evidence="2 3">
    <name type="scientific">Basidiobolus ranarum</name>
    <dbReference type="NCBI Taxonomy" id="34480"/>
    <lineage>
        <taxon>Eukaryota</taxon>
        <taxon>Fungi</taxon>
        <taxon>Fungi incertae sedis</taxon>
        <taxon>Zoopagomycota</taxon>
        <taxon>Entomophthoromycotina</taxon>
        <taxon>Basidiobolomycetes</taxon>
        <taxon>Basidiobolales</taxon>
        <taxon>Basidiobolaceae</taxon>
        <taxon>Basidiobolus</taxon>
    </lineage>
</organism>
<gene>
    <name evidence="2" type="ORF">K7432_003353</name>
</gene>
<keyword evidence="3" id="KW-1185">Reference proteome</keyword>